<feature type="region of interest" description="Disordered" evidence="1">
    <location>
        <begin position="1"/>
        <end position="46"/>
    </location>
</feature>
<sequence>MDEEGPTEPQVASESADDERGSPPTQAFTMINEAAPKDPSGNFNTQYGQNLPEIWCGAPPERTSGHEANVNGPDPWLEVVHDSSSLRGRRCLRTMAHGNFPIFGCSVGTFKETLLSDFHRHYHKHPNLFQLYGIASTGRLHAAAFHDDLVSHTEFAQKYEDSHFSEVFFWAFIYQVEGYPGSTPPCTNIFGFSQLARLSLQNASEYISLVCGSRPDWTDYTACIRPSAGVLIIELTLPEFGSVALVNYGSSQFRQICQSNWGPSVISGPEYQDSLEFAFAPYLDVHDSGWQTEDPIIEGYWPA</sequence>
<organism evidence="2 3">
    <name type="scientific">Mycena albidolilacea</name>
    <dbReference type="NCBI Taxonomy" id="1033008"/>
    <lineage>
        <taxon>Eukaryota</taxon>
        <taxon>Fungi</taxon>
        <taxon>Dikarya</taxon>
        <taxon>Basidiomycota</taxon>
        <taxon>Agaricomycotina</taxon>
        <taxon>Agaricomycetes</taxon>
        <taxon>Agaricomycetidae</taxon>
        <taxon>Agaricales</taxon>
        <taxon>Marasmiineae</taxon>
        <taxon>Mycenaceae</taxon>
        <taxon>Mycena</taxon>
    </lineage>
</organism>
<accession>A0AAD6ZUC4</accession>
<evidence type="ECO:0000313" key="3">
    <source>
        <dbReference type="Proteomes" id="UP001218218"/>
    </source>
</evidence>
<dbReference type="EMBL" id="JARIHO010000027">
    <property type="protein sequence ID" value="KAJ7339866.1"/>
    <property type="molecule type" value="Genomic_DNA"/>
</dbReference>
<keyword evidence="3" id="KW-1185">Reference proteome</keyword>
<protein>
    <submittedName>
        <fullName evidence="2">Uncharacterized protein</fullName>
    </submittedName>
</protein>
<dbReference type="Proteomes" id="UP001218218">
    <property type="component" value="Unassembled WGS sequence"/>
</dbReference>
<dbReference type="AlphaFoldDB" id="A0AAD6ZUC4"/>
<gene>
    <name evidence="2" type="ORF">DFH08DRAFT_812248</name>
</gene>
<evidence type="ECO:0000256" key="1">
    <source>
        <dbReference type="SAM" id="MobiDB-lite"/>
    </source>
</evidence>
<comment type="caution">
    <text evidence="2">The sequence shown here is derived from an EMBL/GenBank/DDBJ whole genome shotgun (WGS) entry which is preliminary data.</text>
</comment>
<name>A0AAD6ZUC4_9AGAR</name>
<proteinExistence type="predicted"/>
<evidence type="ECO:0000313" key="2">
    <source>
        <dbReference type="EMBL" id="KAJ7339866.1"/>
    </source>
</evidence>
<reference evidence="2" key="1">
    <citation type="submission" date="2023-03" db="EMBL/GenBank/DDBJ databases">
        <title>Massive genome expansion in bonnet fungi (Mycena s.s.) driven by repeated elements and novel gene families across ecological guilds.</title>
        <authorList>
            <consortium name="Lawrence Berkeley National Laboratory"/>
            <person name="Harder C.B."/>
            <person name="Miyauchi S."/>
            <person name="Viragh M."/>
            <person name="Kuo A."/>
            <person name="Thoen E."/>
            <person name="Andreopoulos B."/>
            <person name="Lu D."/>
            <person name="Skrede I."/>
            <person name="Drula E."/>
            <person name="Henrissat B."/>
            <person name="Morin E."/>
            <person name="Kohler A."/>
            <person name="Barry K."/>
            <person name="LaButti K."/>
            <person name="Morin E."/>
            <person name="Salamov A."/>
            <person name="Lipzen A."/>
            <person name="Mereny Z."/>
            <person name="Hegedus B."/>
            <person name="Baldrian P."/>
            <person name="Stursova M."/>
            <person name="Weitz H."/>
            <person name="Taylor A."/>
            <person name="Grigoriev I.V."/>
            <person name="Nagy L.G."/>
            <person name="Martin F."/>
            <person name="Kauserud H."/>
        </authorList>
    </citation>
    <scope>NUCLEOTIDE SEQUENCE</scope>
    <source>
        <strain evidence="2">CBHHK002</strain>
    </source>
</reference>